<dbReference type="GO" id="GO:0005770">
    <property type="term" value="C:late endosome"/>
    <property type="evidence" value="ECO:0007669"/>
    <property type="project" value="TreeGrafter"/>
</dbReference>
<dbReference type="AlphaFoldDB" id="A0A1X6MSP4"/>
<feature type="domain" description="FAD dependent oxidoreductase" evidence="2">
    <location>
        <begin position="5"/>
        <end position="422"/>
    </location>
</feature>
<protein>
    <recommendedName>
        <fullName evidence="2">FAD dependent oxidoreductase domain-containing protein</fullName>
    </recommendedName>
</protein>
<dbReference type="PANTHER" id="PTHR13847">
    <property type="entry name" value="SARCOSINE DEHYDROGENASE-RELATED"/>
    <property type="match status" value="1"/>
</dbReference>
<proteinExistence type="predicted"/>
<dbReference type="Pfam" id="PF01266">
    <property type="entry name" value="DAO"/>
    <property type="match status" value="1"/>
</dbReference>
<dbReference type="GeneID" id="36333141"/>
<feature type="compositionally biased region" description="Low complexity" evidence="1">
    <location>
        <begin position="133"/>
        <end position="143"/>
    </location>
</feature>
<dbReference type="Gene3D" id="3.30.9.10">
    <property type="entry name" value="D-Amino Acid Oxidase, subunit A, domain 2"/>
    <property type="match status" value="1"/>
</dbReference>
<dbReference type="Gene3D" id="3.50.50.60">
    <property type="entry name" value="FAD/NAD(P)-binding domain"/>
    <property type="match status" value="1"/>
</dbReference>
<evidence type="ECO:0000313" key="4">
    <source>
        <dbReference type="Proteomes" id="UP000194127"/>
    </source>
</evidence>
<dbReference type="EMBL" id="KZ110602">
    <property type="protein sequence ID" value="OSX59398.1"/>
    <property type="molecule type" value="Genomic_DNA"/>
</dbReference>
<dbReference type="OrthoDB" id="498204at2759"/>
<evidence type="ECO:0000313" key="3">
    <source>
        <dbReference type="EMBL" id="OSX59398.1"/>
    </source>
</evidence>
<feature type="region of interest" description="Disordered" evidence="1">
    <location>
        <begin position="103"/>
        <end position="156"/>
    </location>
</feature>
<evidence type="ECO:0000259" key="2">
    <source>
        <dbReference type="Pfam" id="PF01266"/>
    </source>
</evidence>
<dbReference type="SUPFAM" id="SSF51905">
    <property type="entry name" value="FAD/NAD(P)-binding domain"/>
    <property type="match status" value="1"/>
</dbReference>
<feature type="compositionally biased region" description="Low complexity" evidence="1">
    <location>
        <begin position="103"/>
        <end position="125"/>
    </location>
</feature>
<dbReference type="PANTHER" id="PTHR13847:SF185">
    <property type="entry name" value="FAD DEPENDENT OXIDOREDUCTASE SUPERFAMILY (AFU_ORTHOLOGUE AFUA_3G02360)"/>
    <property type="match status" value="1"/>
</dbReference>
<dbReference type="Proteomes" id="UP000194127">
    <property type="component" value="Unassembled WGS sequence"/>
</dbReference>
<dbReference type="GO" id="GO:0042147">
    <property type="term" value="P:retrograde transport, endosome to Golgi"/>
    <property type="evidence" value="ECO:0007669"/>
    <property type="project" value="TreeGrafter"/>
</dbReference>
<dbReference type="InterPro" id="IPR036188">
    <property type="entry name" value="FAD/NAD-bd_sf"/>
</dbReference>
<organism evidence="3 4">
    <name type="scientific">Postia placenta MAD-698-R-SB12</name>
    <dbReference type="NCBI Taxonomy" id="670580"/>
    <lineage>
        <taxon>Eukaryota</taxon>
        <taxon>Fungi</taxon>
        <taxon>Dikarya</taxon>
        <taxon>Basidiomycota</taxon>
        <taxon>Agaricomycotina</taxon>
        <taxon>Agaricomycetes</taxon>
        <taxon>Polyporales</taxon>
        <taxon>Adustoporiaceae</taxon>
        <taxon>Rhodonia</taxon>
    </lineage>
</organism>
<dbReference type="GO" id="GO:0005829">
    <property type="term" value="C:cytosol"/>
    <property type="evidence" value="ECO:0007669"/>
    <property type="project" value="GOC"/>
</dbReference>
<reference evidence="3 4" key="1">
    <citation type="submission" date="2017-04" db="EMBL/GenBank/DDBJ databases">
        <title>Genome Sequence of the Model Brown-Rot Fungus Postia placenta SB12.</title>
        <authorList>
            <consortium name="DOE Joint Genome Institute"/>
            <person name="Gaskell J."/>
            <person name="Kersten P."/>
            <person name="Larrondo L.F."/>
            <person name="Canessa P."/>
            <person name="Martinez D."/>
            <person name="Hibbett D."/>
            <person name="Schmoll M."/>
            <person name="Kubicek C.P."/>
            <person name="Martinez A.T."/>
            <person name="Yadav J."/>
            <person name="Master E."/>
            <person name="Magnuson J.K."/>
            <person name="James T."/>
            <person name="Yaver D."/>
            <person name="Berka R."/>
            <person name="Labutti K."/>
            <person name="Lipzen A."/>
            <person name="Aerts A."/>
            <person name="Barry K."/>
            <person name="Henrissat B."/>
            <person name="Blanchette R."/>
            <person name="Grigoriev I."/>
            <person name="Cullen D."/>
        </authorList>
    </citation>
    <scope>NUCLEOTIDE SEQUENCE [LARGE SCALE GENOMIC DNA]</scope>
    <source>
        <strain evidence="3 4">MAD-698-R-SB12</strain>
    </source>
</reference>
<keyword evidence="4" id="KW-1185">Reference proteome</keyword>
<dbReference type="InterPro" id="IPR006076">
    <property type="entry name" value="FAD-dep_OxRdtase"/>
</dbReference>
<sequence length="438" mass="45257">MPSTVILGGGIMGLSTAYYLASLSRQNPDAAPHIIHIVEPCPELFASASGKAGGFIARDWFSPALANLGSLSFDLHRQLAQEHDGRARWGWSESISYSLDRSAGAGAADSDSNSNSDAATSDRSASPPPSPRPDSSGRASPASLAPHGAEAQENGSAQGADWALGMTRLCEFLLEECIAMGVRLHHPARATKLVHADPGNPASQAIIRVDVLATTSTGREFHTGKLDLPCDSLVLAAGCWTPSVFRTLFPRAPRVPTVQGLAGYSVTARSRAWKGLHAAPAAAPCHAVFTSDPSGFSPELYSRAGGELWVGGVNSAALPLPARAMDARPDRASIERIVAVARALCGDDVEVLQGGLCFRPNTPSGKPIVARVAEADLGEGVRPRACSGRGGGGGGGGVYLAVGHGPWGISLCLGTGLVLSEMILGRPTSADVGLLAQW</sequence>
<name>A0A1X6MSP4_9APHY</name>
<accession>A0A1X6MSP4</accession>
<gene>
    <name evidence="3" type="ORF">POSPLADRAFT_1172686</name>
</gene>
<dbReference type="STRING" id="670580.A0A1X6MSP4"/>
<dbReference type="RefSeq" id="XP_024336192.1">
    <property type="nucleotide sequence ID" value="XM_024488192.1"/>
</dbReference>
<evidence type="ECO:0000256" key="1">
    <source>
        <dbReference type="SAM" id="MobiDB-lite"/>
    </source>
</evidence>